<evidence type="ECO:0000313" key="7">
    <source>
        <dbReference type="Proteomes" id="UP000887574"/>
    </source>
</evidence>
<dbReference type="PANTHER" id="PTHR11814">
    <property type="entry name" value="SULFATE TRANSPORTER"/>
    <property type="match status" value="1"/>
</dbReference>
<feature type="transmembrane region" description="Helical" evidence="5">
    <location>
        <begin position="141"/>
        <end position="161"/>
    </location>
</feature>
<comment type="subcellular location">
    <subcellularLocation>
        <location evidence="1">Membrane</location>
        <topology evidence="1">Multi-pass membrane protein</topology>
    </subcellularLocation>
</comment>
<evidence type="ECO:0000256" key="3">
    <source>
        <dbReference type="ARBA" id="ARBA00022989"/>
    </source>
</evidence>
<dbReference type="AlphaFoldDB" id="A0A915CL30"/>
<dbReference type="GO" id="GO:0016020">
    <property type="term" value="C:membrane"/>
    <property type="evidence" value="ECO:0007669"/>
    <property type="project" value="UniProtKB-SubCell"/>
</dbReference>
<keyword evidence="2 5" id="KW-0812">Transmembrane</keyword>
<keyword evidence="3 5" id="KW-1133">Transmembrane helix</keyword>
<evidence type="ECO:0000259" key="6">
    <source>
        <dbReference type="Pfam" id="PF00916"/>
    </source>
</evidence>
<dbReference type="Pfam" id="PF00916">
    <property type="entry name" value="Sulfate_transp"/>
    <property type="match status" value="1"/>
</dbReference>
<evidence type="ECO:0000256" key="5">
    <source>
        <dbReference type="SAM" id="Phobius"/>
    </source>
</evidence>
<feature type="domain" description="SLC26A/SulP transporter" evidence="6">
    <location>
        <begin position="91"/>
        <end position="394"/>
    </location>
</feature>
<evidence type="ECO:0000256" key="1">
    <source>
        <dbReference type="ARBA" id="ARBA00004141"/>
    </source>
</evidence>
<feature type="transmembrane region" description="Helical" evidence="5">
    <location>
        <begin position="199"/>
        <end position="216"/>
    </location>
</feature>
<evidence type="ECO:0000313" key="8">
    <source>
        <dbReference type="WBParaSite" id="jg1010"/>
    </source>
</evidence>
<protein>
    <submittedName>
        <fullName evidence="8">SLC26A/SulP transporter domain-containing protein</fullName>
    </submittedName>
</protein>
<sequence length="403" mass="43925">MEDEEEEFVNLGSNPQGLARAFTNQCLAPCSSCSSMLHTMTSFLPILHWLPRYDWKANLAADIIAGVTTGVMHVPQVKTFKFLENLYILRFRHASIGSFAVVALMSGVTNERIMEKYFDSNNSTESTSIGDHSLSDSITPVAIAATLTFTLGLIQLTTALLKLDFLSAYFCDPLVGGFTTGAAVHVFFSQLDDMMGIKLNRVSGAGYLFVVAYRLVTKVVEANLVTLTSSFIAAAFLIGGKDYFTPLLNRLLVTRITIPYELLVMIVAALVSQIYNWSDNYAVPIVGEVPTGLPLPQVPNLELIPDCFGNALAIAVNNKWHYLISFTGDNSDPPIDVENAGQKNHYEIDAGQELYALGLSSTLSGFFPVYPTSTALGRTMVNVESGAKTQVINLTPFSRSSID</sequence>
<accession>A0A915CL30</accession>
<feature type="transmembrane region" description="Helical" evidence="5">
    <location>
        <begin position="252"/>
        <end position="275"/>
    </location>
</feature>
<feature type="transmembrane region" description="Helical" evidence="5">
    <location>
        <begin position="167"/>
        <end position="187"/>
    </location>
</feature>
<dbReference type="Proteomes" id="UP000887574">
    <property type="component" value="Unplaced"/>
</dbReference>
<proteinExistence type="predicted"/>
<dbReference type="InterPro" id="IPR001902">
    <property type="entry name" value="SLC26A/SulP_fam"/>
</dbReference>
<organism evidence="7 8">
    <name type="scientific">Ditylenchus dipsaci</name>
    <dbReference type="NCBI Taxonomy" id="166011"/>
    <lineage>
        <taxon>Eukaryota</taxon>
        <taxon>Metazoa</taxon>
        <taxon>Ecdysozoa</taxon>
        <taxon>Nematoda</taxon>
        <taxon>Chromadorea</taxon>
        <taxon>Rhabditida</taxon>
        <taxon>Tylenchina</taxon>
        <taxon>Tylenchomorpha</taxon>
        <taxon>Sphaerularioidea</taxon>
        <taxon>Anguinidae</taxon>
        <taxon>Anguininae</taxon>
        <taxon>Ditylenchus</taxon>
    </lineage>
</organism>
<dbReference type="InterPro" id="IPR011547">
    <property type="entry name" value="SLC26A/SulP_dom"/>
</dbReference>
<dbReference type="WBParaSite" id="jg1010">
    <property type="protein sequence ID" value="jg1010"/>
    <property type="gene ID" value="jg1010"/>
</dbReference>
<dbReference type="GO" id="GO:0055085">
    <property type="term" value="P:transmembrane transport"/>
    <property type="evidence" value="ECO:0007669"/>
    <property type="project" value="InterPro"/>
</dbReference>
<name>A0A915CL30_9BILA</name>
<evidence type="ECO:0000256" key="4">
    <source>
        <dbReference type="ARBA" id="ARBA00023136"/>
    </source>
</evidence>
<evidence type="ECO:0000256" key="2">
    <source>
        <dbReference type="ARBA" id="ARBA00022692"/>
    </source>
</evidence>
<keyword evidence="7" id="KW-1185">Reference proteome</keyword>
<feature type="transmembrane region" description="Helical" evidence="5">
    <location>
        <begin position="222"/>
        <end position="240"/>
    </location>
</feature>
<reference evidence="8" key="1">
    <citation type="submission" date="2022-11" db="UniProtKB">
        <authorList>
            <consortium name="WormBaseParasite"/>
        </authorList>
    </citation>
    <scope>IDENTIFICATION</scope>
</reference>
<keyword evidence="4 5" id="KW-0472">Membrane</keyword>